<feature type="transmembrane region" description="Helical" evidence="1">
    <location>
        <begin position="30"/>
        <end position="56"/>
    </location>
</feature>
<reference evidence="2 3" key="1">
    <citation type="submission" date="2020-07" db="EMBL/GenBank/DDBJ databases">
        <title>Halosimplex pelagicum sp. nov. and Halosimplex rubrum sp. nov., isolated from salted brown alga Laminaria, and emended description of the genus Halosimplex.</title>
        <authorList>
            <person name="Cui H."/>
        </authorList>
    </citation>
    <scope>NUCLEOTIDE SEQUENCE [LARGE SCALE GENOMIC DNA]</scope>
    <source>
        <strain evidence="2 3">R27</strain>
    </source>
</reference>
<dbReference type="OrthoDB" id="342717at2157"/>
<dbReference type="EMBL" id="CP058910">
    <property type="protein sequence ID" value="QLH77060.1"/>
    <property type="molecule type" value="Genomic_DNA"/>
</dbReference>
<evidence type="ECO:0000313" key="2">
    <source>
        <dbReference type="EMBL" id="QLH77060.1"/>
    </source>
</evidence>
<organism evidence="2 3">
    <name type="scientific">Halosimplex rubrum</name>
    <dbReference type="NCBI Taxonomy" id="869889"/>
    <lineage>
        <taxon>Archaea</taxon>
        <taxon>Methanobacteriati</taxon>
        <taxon>Methanobacteriota</taxon>
        <taxon>Stenosarchaea group</taxon>
        <taxon>Halobacteria</taxon>
        <taxon>Halobacteriales</taxon>
        <taxon>Haloarculaceae</taxon>
        <taxon>Halosimplex</taxon>
    </lineage>
</organism>
<keyword evidence="1" id="KW-0812">Transmembrane</keyword>
<evidence type="ECO:0000256" key="1">
    <source>
        <dbReference type="SAM" id="Phobius"/>
    </source>
</evidence>
<dbReference type="Proteomes" id="UP000509667">
    <property type="component" value="Chromosome"/>
</dbReference>
<dbReference type="GeneID" id="56077602"/>
<protein>
    <submittedName>
        <fullName evidence="2">Uncharacterized protein</fullName>
    </submittedName>
</protein>
<dbReference type="Pfam" id="PF20587">
    <property type="entry name" value="DUF6789"/>
    <property type="match status" value="1"/>
</dbReference>
<evidence type="ECO:0000313" key="3">
    <source>
        <dbReference type="Proteomes" id="UP000509667"/>
    </source>
</evidence>
<keyword evidence="1" id="KW-0472">Membrane</keyword>
<gene>
    <name evidence="2" type="ORF">HZS55_07025</name>
</gene>
<keyword evidence="1" id="KW-1133">Transmembrane helix</keyword>
<keyword evidence="3" id="KW-1185">Reference proteome</keyword>
<name>A0A7D5P8N8_9EURY</name>
<proteinExistence type="predicted"/>
<accession>A0A7D5P8N8</accession>
<dbReference type="InterPro" id="IPR046739">
    <property type="entry name" value="DUF6789"/>
</dbReference>
<dbReference type="AlphaFoldDB" id="A0A7D5P8N8"/>
<sequence length="177" mass="18923">MADTRELEERGVEGEEFDDPTVVDDDFDRLFGIVADGVVGAAGGLVGTALMTVVLLIGESFGVFTRASFATVTEMVGLEGLFPPVTAGYVLFVLAGMFPWPLLFASLKDYLPGGRDPVHGIYFGTALWTGFVFAFYDGYAGLALVGYLAVTLVAHWVYGIGLGAVFEYLSTRPDTLV</sequence>
<feature type="transmembrane region" description="Helical" evidence="1">
    <location>
        <begin position="142"/>
        <end position="166"/>
    </location>
</feature>
<feature type="transmembrane region" description="Helical" evidence="1">
    <location>
        <begin position="119"/>
        <end position="136"/>
    </location>
</feature>
<dbReference type="KEGG" id="hrr:HZS55_07025"/>
<dbReference type="RefSeq" id="WP_179910991.1">
    <property type="nucleotide sequence ID" value="NZ_CP058910.1"/>
</dbReference>